<keyword evidence="8" id="KW-1185">Reference proteome</keyword>
<keyword evidence="1 6" id="KW-0540">Nuclease</keyword>
<evidence type="ECO:0000256" key="4">
    <source>
        <dbReference type="ARBA" id="ARBA00022801"/>
    </source>
</evidence>
<sequence>MADQLNPQHRSVLMRKVKAKNTRPEMTVRSTAHRLGYRYRLHVKGLPGSPDLVFPSRRKVIFVHGCFWHRHAGCRRASTPSTNVEFWNAKFQRNVARDRQKEVLLKSAGWGVLTIWECEAHDTVRIAQVISEFLQSAKTAGIKQNVSL</sequence>
<dbReference type="SUPFAM" id="SSF52980">
    <property type="entry name" value="Restriction endonuclease-like"/>
    <property type="match status" value="1"/>
</dbReference>
<keyword evidence="4 6" id="KW-0378">Hydrolase</keyword>
<dbReference type="Gene3D" id="3.40.960.10">
    <property type="entry name" value="VSR Endonuclease"/>
    <property type="match status" value="1"/>
</dbReference>
<dbReference type="KEGG" id="rga:RGR602_PB00035"/>
<dbReference type="GO" id="GO:0004519">
    <property type="term" value="F:endonuclease activity"/>
    <property type="evidence" value="ECO:0007669"/>
    <property type="project" value="UniProtKB-KW"/>
</dbReference>
<evidence type="ECO:0000313" key="8">
    <source>
        <dbReference type="Proteomes" id="UP000031368"/>
    </source>
</evidence>
<dbReference type="GO" id="GO:0016787">
    <property type="term" value="F:hydrolase activity"/>
    <property type="evidence" value="ECO:0007669"/>
    <property type="project" value="UniProtKB-KW"/>
</dbReference>
<keyword evidence="2 6" id="KW-0255">Endonuclease</keyword>
<accession>A0A0B4X8U3</accession>
<gene>
    <name evidence="7" type="ORF">RGR602_PB00035</name>
</gene>
<dbReference type="RefSeq" id="WP_040114110.1">
    <property type="nucleotide sequence ID" value="NZ_CP006879.1"/>
</dbReference>
<dbReference type="Pfam" id="PF03852">
    <property type="entry name" value="Vsr"/>
    <property type="match status" value="1"/>
</dbReference>
<dbReference type="AlphaFoldDB" id="A0A0B4X8U3"/>
<comment type="similarity">
    <text evidence="6">Belongs to the vsr family.</text>
</comment>
<dbReference type="EMBL" id="CP006879">
    <property type="protein sequence ID" value="AJD43576.1"/>
    <property type="molecule type" value="Genomic_DNA"/>
</dbReference>
<proteinExistence type="inferred from homology"/>
<dbReference type="Proteomes" id="UP000031368">
    <property type="component" value="Plasmid pRgalR602b"/>
</dbReference>
<evidence type="ECO:0000256" key="6">
    <source>
        <dbReference type="PIRNR" id="PIRNR018267"/>
    </source>
</evidence>
<dbReference type="NCBIfam" id="TIGR00632">
    <property type="entry name" value="vsr"/>
    <property type="match status" value="1"/>
</dbReference>
<dbReference type="GO" id="GO:0006298">
    <property type="term" value="P:mismatch repair"/>
    <property type="evidence" value="ECO:0007669"/>
    <property type="project" value="UniProtKB-UniRule"/>
</dbReference>
<dbReference type="HOGENOM" id="CLU_111913_1_1_5"/>
<organism evidence="7 8">
    <name type="scientific">Rhizobium gallicum bv. gallicum R602sp</name>
    <dbReference type="NCBI Taxonomy" id="1041138"/>
    <lineage>
        <taxon>Bacteria</taxon>
        <taxon>Pseudomonadati</taxon>
        <taxon>Pseudomonadota</taxon>
        <taxon>Alphaproteobacteria</taxon>
        <taxon>Hyphomicrobiales</taxon>
        <taxon>Rhizobiaceae</taxon>
        <taxon>Rhizobium/Agrobacterium group</taxon>
        <taxon>Rhizobium</taxon>
    </lineage>
</organism>
<evidence type="ECO:0000256" key="5">
    <source>
        <dbReference type="ARBA" id="ARBA00023204"/>
    </source>
</evidence>
<dbReference type="CDD" id="cd00221">
    <property type="entry name" value="Vsr"/>
    <property type="match status" value="1"/>
</dbReference>
<dbReference type="InterPro" id="IPR004603">
    <property type="entry name" value="DNA_mismatch_endonuc_vsr"/>
</dbReference>
<keyword evidence="7" id="KW-0614">Plasmid</keyword>
<evidence type="ECO:0000256" key="3">
    <source>
        <dbReference type="ARBA" id="ARBA00022763"/>
    </source>
</evidence>
<evidence type="ECO:0000313" key="7">
    <source>
        <dbReference type="EMBL" id="AJD43576.1"/>
    </source>
</evidence>
<evidence type="ECO:0000256" key="2">
    <source>
        <dbReference type="ARBA" id="ARBA00022759"/>
    </source>
</evidence>
<dbReference type="EC" id="3.1.-.-" evidence="6"/>
<keyword evidence="5 6" id="KW-0234">DNA repair</keyword>
<name>A0A0B4X8U3_9HYPH</name>
<protein>
    <recommendedName>
        <fullName evidence="6">Very short patch repair endonuclease</fullName>
        <ecNumber evidence="6">3.1.-.-</ecNumber>
    </recommendedName>
</protein>
<keyword evidence="3 6" id="KW-0227">DNA damage</keyword>
<dbReference type="PIRSF" id="PIRSF018267">
    <property type="entry name" value="VSR_endonuc"/>
    <property type="match status" value="1"/>
</dbReference>
<comment type="function">
    <text evidence="6">May nick specific sequences that contain T:G mispairs resulting from m5C-deamination.</text>
</comment>
<reference evidence="7 8" key="1">
    <citation type="submission" date="2013-11" db="EMBL/GenBank/DDBJ databases">
        <title>Complete genome sequence of Rhizobium gallicum bv. gallicum R602.</title>
        <authorList>
            <person name="Bustos P."/>
            <person name="Santamaria R.I."/>
            <person name="Lozano L."/>
            <person name="Acosta J.L."/>
            <person name="Ormeno-Orrillo E."/>
            <person name="Rogel M.A."/>
            <person name="Romero D."/>
            <person name="Cevallos M.A."/>
            <person name="Martinez-Romero E."/>
            <person name="Gonzalez V."/>
        </authorList>
    </citation>
    <scope>NUCLEOTIDE SEQUENCE [LARGE SCALE GENOMIC DNA]</scope>
    <source>
        <strain evidence="7 8">R602</strain>
        <plasmid evidence="7 8">pRgalR602b</plasmid>
    </source>
</reference>
<dbReference type="InterPro" id="IPR011335">
    <property type="entry name" value="Restrct_endonuc-II-like"/>
</dbReference>
<evidence type="ECO:0000256" key="1">
    <source>
        <dbReference type="ARBA" id="ARBA00022722"/>
    </source>
</evidence>
<geneLocation type="plasmid" evidence="7 8">
    <name>pRgalR602b</name>
</geneLocation>